<dbReference type="Proteomes" id="UP000483820">
    <property type="component" value="Chromosome X"/>
</dbReference>
<dbReference type="RefSeq" id="XP_053578206.1">
    <property type="nucleotide sequence ID" value="XM_053734640.1"/>
</dbReference>
<sequence length="220" mass="25634">MASKTFTNLLLWHIMNLRSEHIRPKLLVTGDELSQHTNVLKIDIGIRVERLHRNIFLRLRSVFERPQMGFPRVRQAESFLFRLAAPHDFQIIEAVIQSELLQITIDPRSGRFWTENVDFWRESGFPGRQQGNTIPGPVGRHLVFKEKTDSHQEFDSRENLWEPVYQDNQDSRDIQREGTSRISSNPRREVNAKTGWATRKISSRPKQAVGGYSLLYIDGN</sequence>
<evidence type="ECO:0000313" key="2">
    <source>
        <dbReference type="EMBL" id="KAF1745628.1"/>
    </source>
</evidence>
<comment type="caution">
    <text evidence="2">The sequence shown here is derived from an EMBL/GenBank/DDBJ whole genome shotgun (WGS) entry which is preliminary data.</text>
</comment>
<dbReference type="EMBL" id="WUAV01000006">
    <property type="protein sequence ID" value="KAF1745628.1"/>
    <property type="molecule type" value="Genomic_DNA"/>
</dbReference>
<reference evidence="2 3" key="1">
    <citation type="submission" date="2019-12" db="EMBL/GenBank/DDBJ databases">
        <title>Chromosome-level assembly of the Caenorhabditis remanei genome.</title>
        <authorList>
            <person name="Teterina A.A."/>
            <person name="Willis J.H."/>
            <person name="Phillips P.C."/>
        </authorList>
    </citation>
    <scope>NUCLEOTIDE SEQUENCE [LARGE SCALE GENOMIC DNA]</scope>
    <source>
        <strain evidence="2 3">PX506</strain>
        <tissue evidence="2">Whole organism</tissue>
    </source>
</reference>
<protein>
    <submittedName>
        <fullName evidence="2">Uncharacterized protein</fullName>
    </submittedName>
</protein>
<accession>A0A6A5FSS0</accession>
<evidence type="ECO:0000256" key="1">
    <source>
        <dbReference type="SAM" id="MobiDB-lite"/>
    </source>
</evidence>
<evidence type="ECO:0000313" key="3">
    <source>
        <dbReference type="Proteomes" id="UP000483820"/>
    </source>
</evidence>
<feature type="region of interest" description="Disordered" evidence="1">
    <location>
        <begin position="169"/>
        <end position="189"/>
    </location>
</feature>
<name>A0A6A5FSS0_CAERE</name>
<feature type="compositionally biased region" description="Basic and acidic residues" evidence="1">
    <location>
        <begin position="169"/>
        <end position="179"/>
    </location>
</feature>
<gene>
    <name evidence="2" type="ORF">GCK72_022075</name>
</gene>
<dbReference type="GeneID" id="9800995"/>
<dbReference type="AlphaFoldDB" id="A0A6A5FSS0"/>
<dbReference type="CTD" id="9800995"/>
<organism evidence="2 3">
    <name type="scientific">Caenorhabditis remanei</name>
    <name type="common">Caenorhabditis vulgaris</name>
    <dbReference type="NCBI Taxonomy" id="31234"/>
    <lineage>
        <taxon>Eukaryota</taxon>
        <taxon>Metazoa</taxon>
        <taxon>Ecdysozoa</taxon>
        <taxon>Nematoda</taxon>
        <taxon>Chromadorea</taxon>
        <taxon>Rhabditida</taxon>
        <taxon>Rhabditina</taxon>
        <taxon>Rhabditomorpha</taxon>
        <taxon>Rhabditoidea</taxon>
        <taxon>Rhabditidae</taxon>
        <taxon>Peloderinae</taxon>
        <taxon>Caenorhabditis</taxon>
    </lineage>
</organism>
<proteinExistence type="predicted"/>
<dbReference type="KEGG" id="crq:GCK72_022075"/>